<dbReference type="Pfam" id="PF00337">
    <property type="entry name" value="Gal-bind_lectin"/>
    <property type="match status" value="1"/>
</dbReference>
<evidence type="ECO:0000256" key="14">
    <source>
        <dbReference type="ARBA" id="ARBA00022972"/>
    </source>
</evidence>
<evidence type="ECO:0000256" key="15">
    <source>
        <dbReference type="ARBA" id="ARBA00022990"/>
    </source>
</evidence>
<dbReference type="InterPro" id="IPR001079">
    <property type="entry name" value="Galectin_CRD"/>
</dbReference>
<dbReference type="PANTHER" id="PTHR11346">
    <property type="entry name" value="GALECTIN"/>
    <property type="match status" value="1"/>
</dbReference>
<dbReference type="PROSITE" id="PS51304">
    <property type="entry name" value="GALECTIN"/>
    <property type="match status" value="1"/>
</dbReference>
<dbReference type="SUPFAM" id="SSF49899">
    <property type="entry name" value="Concanavalin A-like lectins/glucanases"/>
    <property type="match status" value="1"/>
</dbReference>
<evidence type="ECO:0000256" key="16">
    <source>
        <dbReference type="ARBA" id="ARBA00023157"/>
    </source>
</evidence>
<proteinExistence type="predicted"/>
<dbReference type="Gene3D" id="2.60.120.200">
    <property type="match status" value="1"/>
</dbReference>
<keyword evidence="10 19" id="KW-0430">Lectin</keyword>
<evidence type="ECO:0000256" key="13">
    <source>
        <dbReference type="ARBA" id="ARBA00022859"/>
    </source>
</evidence>
<evidence type="ECO:0000256" key="17">
    <source>
        <dbReference type="ARBA" id="ARBA00023187"/>
    </source>
</evidence>
<keyword evidence="12" id="KW-0221">Differentiation</keyword>
<protein>
    <recommendedName>
        <fullName evidence="19">Galectin</fullName>
    </recommendedName>
</protein>
<keyword evidence="8" id="KW-0507">mRNA processing</keyword>
<evidence type="ECO:0000256" key="2">
    <source>
        <dbReference type="ARBA" id="ARBA00004496"/>
    </source>
</evidence>
<evidence type="ECO:0000256" key="11">
    <source>
        <dbReference type="ARBA" id="ARBA00022737"/>
    </source>
</evidence>
<evidence type="ECO:0000256" key="19">
    <source>
        <dbReference type="RuleBase" id="RU102079"/>
    </source>
</evidence>
<evidence type="ECO:0000256" key="9">
    <source>
        <dbReference type="ARBA" id="ARBA00022728"/>
    </source>
</evidence>
<evidence type="ECO:0000256" key="6">
    <source>
        <dbReference type="ARBA" id="ARBA00022553"/>
    </source>
</evidence>
<keyword evidence="16" id="KW-1015">Disulfide bond</keyword>
<keyword evidence="15" id="KW-0007">Acetylation</keyword>
<evidence type="ECO:0000256" key="4">
    <source>
        <dbReference type="ARBA" id="ARBA00022490"/>
    </source>
</evidence>
<evidence type="ECO:0000256" key="18">
    <source>
        <dbReference type="ARBA" id="ARBA00023242"/>
    </source>
</evidence>
<evidence type="ECO:0000259" key="20">
    <source>
        <dbReference type="PROSITE" id="PS51304"/>
    </source>
</evidence>
<keyword evidence="7" id="KW-0399">Innate immunity</keyword>
<reference evidence="22" key="1">
    <citation type="submission" date="2025-08" db="UniProtKB">
        <authorList>
            <consortium name="RefSeq"/>
        </authorList>
    </citation>
    <scope>IDENTIFICATION</scope>
</reference>
<keyword evidence="21" id="KW-1185">Reference proteome</keyword>
<gene>
    <name evidence="22" type="primary">LOC123743335</name>
</gene>
<dbReference type="RefSeq" id="XP_045575487.1">
    <property type="nucleotide sequence ID" value="XM_045719531.1"/>
</dbReference>
<keyword evidence="18" id="KW-0539">Nucleus</keyword>
<dbReference type="CDD" id="cd00070">
    <property type="entry name" value="GLECT"/>
    <property type="match status" value="1"/>
</dbReference>
<evidence type="ECO:0000256" key="7">
    <source>
        <dbReference type="ARBA" id="ARBA00022588"/>
    </source>
</evidence>
<keyword evidence="17" id="KW-0508">mRNA splicing</keyword>
<evidence type="ECO:0000256" key="5">
    <source>
        <dbReference type="ARBA" id="ARBA00022525"/>
    </source>
</evidence>
<evidence type="ECO:0000256" key="1">
    <source>
        <dbReference type="ARBA" id="ARBA00004123"/>
    </source>
</evidence>
<comment type="subcellular location">
    <subcellularLocation>
        <location evidence="2">Cytoplasm</location>
    </subcellularLocation>
    <subcellularLocation>
        <location evidence="1">Nucleus</location>
    </subcellularLocation>
    <subcellularLocation>
        <location evidence="3">Secreted</location>
    </subcellularLocation>
</comment>
<dbReference type="Proteomes" id="UP001652741">
    <property type="component" value="Chromosome ssa06"/>
</dbReference>
<evidence type="ECO:0000313" key="21">
    <source>
        <dbReference type="Proteomes" id="UP001652741"/>
    </source>
</evidence>
<evidence type="ECO:0000256" key="12">
    <source>
        <dbReference type="ARBA" id="ARBA00022782"/>
    </source>
</evidence>
<dbReference type="GeneID" id="123743335"/>
<evidence type="ECO:0000313" key="22">
    <source>
        <dbReference type="RefSeq" id="XP_045575487.1"/>
    </source>
</evidence>
<keyword evidence="14" id="KW-0389">IgE-binding protein</keyword>
<name>A0ABM3EWN8_SALSA</name>
<dbReference type="PANTHER" id="PTHR11346:SF26">
    <property type="entry name" value="GALECTIN-3"/>
    <property type="match status" value="1"/>
</dbReference>
<keyword evidence="9" id="KW-0747">Spliceosome</keyword>
<dbReference type="SMART" id="SM00908">
    <property type="entry name" value="Gal-bind_lectin"/>
    <property type="match status" value="1"/>
</dbReference>
<evidence type="ECO:0000256" key="3">
    <source>
        <dbReference type="ARBA" id="ARBA00004613"/>
    </source>
</evidence>
<keyword evidence="4" id="KW-0963">Cytoplasm</keyword>
<keyword evidence="11" id="KW-0677">Repeat</keyword>
<evidence type="ECO:0000256" key="8">
    <source>
        <dbReference type="ARBA" id="ARBA00022664"/>
    </source>
</evidence>
<dbReference type="SMART" id="SM00276">
    <property type="entry name" value="GLECT"/>
    <property type="match status" value="1"/>
</dbReference>
<keyword evidence="13" id="KW-0391">Immunity</keyword>
<feature type="domain" description="Galectin" evidence="20">
    <location>
        <begin position="1"/>
        <end position="99"/>
    </location>
</feature>
<keyword evidence="6" id="KW-0597">Phosphoprotein</keyword>
<dbReference type="InterPro" id="IPR013320">
    <property type="entry name" value="ConA-like_dom_sf"/>
</dbReference>
<sequence length="99" mass="11122">MMLSIKGQVKPNAKQFTVNFLRGNDIAFHLNSRFNEGGKQAVVRNHKVGEHWGKEERYTHGGFPFMAGRSFEVSGNILNSSATLTYNVLTNISNLYCID</sequence>
<accession>A0ABM3EWN8</accession>
<evidence type="ECO:0000256" key="10">
    <source>
        <dbReference type="ARBA" id="ARBA00022734"/>
    </source>
</evidence>
<keyword evidence="5" id="KW-0964">Secreted</keyword>
<dbReference type="InterPro" id="IPR044156">
    <property type="entry name" value="Galectin-like"/>
</dbReference>
<organism evidence="21 22">
    <name type="scientific">Salmo salar</name>
    <name type="common">Atlantic salmon</name>
    <dbReference type="NCBI Taxonomy" id="8030"/>
    <lineage>
        <taxon>Eukaryota</taxon>
        <taxon>Metazoa</taxon>
        <taxon>Chordata</taxon>
        <taxon>Craniata</taxon>
        <taxon>Vertebrata</taxon>
        <taxon>Euteleostomi</taxon>
        <taxon>Actinopterygii</taxon>
        <taxon>Neopterygii</taxon>
        <taxon>Teleostei</taxon>
        <taxon>Protacanthopterygii</taxon>
        <taxon>Salmoniformes</taxon>
        <taxon>Salmonidae</taxon>
        <taxon>Salmoninae</taxon>
        <taxon>Salmo</taxon>
    </lineage>
</organism>